<dbReference type="Proteomes" id="UP000016922">
    <property type="component" value="Unassembled WGS sequence"/>
</dbReference>
<dbReference type="KEGG" id="glz:GLAREA_12247"/>
<dbReference type="AlphaFoldDB" id="S3DHH9"/>
<keyword evidence="3" id="KW-1185">Reference proteome</keyword>
<dbReference type="eggNOG" id="ENOG502RVJZ">
    <property type="taxonomic scope" value="Eukaryota"/>
</dbReference>
<name>S3DHH9_GLAL2</name>
<reference evidence="2 3" key="1">
    <citation type="journal article" date="2013" name="BMC Genomics">
        <title>Genomics-driven discovery of the pneumocandin biosynthetic gene cluster in the fungus Glarea lozoyensis.</title>
        <authorList>
            <person name="Chen L."/>
            <person name="Yue Q."/>
            <person name="Zhang X."/>
            <person name="Xiang M."/>
            <person name="Wang C."/>
            <person name="Li S."/>
            <person name="Che Y."/>
            <person name="Ortiz-Lopez F.J."/>
            <person name="Bills G.F."/>
            <person name="Liu X."/>
            <person name="An Z."/>
        </authorList>
    </citation>
    <scope>NUCLEOTIDE SEQUENCE [LARGE SCALE GENOMIC DNA]</scope>
    <source>
        <strain evidence="3">ATCC 20868 / MF5171</strain>
    </source>
</reference>
<feature type="region of interest" description="Disordered" evidence="1">
    <location>
        <begin position="404"/>
        <end position="439"/>
    </location>
</feature>
<feature type="compositionally biased region" description="Low complexity" evidence="1">
    <location>
        <begin position="501"/>
        <end position="513"/>
    </location>
</feature>
<evidence type="ECO:0008006" key="4">
    <source>
        <dbReference type="Google" id="ProtNLM"/>
    </source>
</evidence>
<gene>
    <name evidence="2" type="ORF">GLAREA_12247</name>
</gene>
<sequence>MGVMERLNLDEQEGGGKLVALEGDIDTIATQLRLLPPSQKILVLPSFVDSLPPRSAQYPFDARAFIRDVYLAFAERTDTAQSFLKYSSPSQPRVVFMNGGSVCARSSCILKISENITNGDVYEAELVFNEIAQHGVANILAQDATDDELETLKVNGAEDHGEELELGETDSRRSLEVGRPENLTLKPKTTTDELEREAVAIQSKIDSFQEVYHTPQQHSSDPAIPGTANDIPELQPNSSEQPSHQYSSLTKTNGLLVGTNQADKAGEMGSTTRDSLCFLDSRSHHGRRHSFAETRKSYFFEDNLEDGDFDEDDGLFSLSPTPGVIFGEAELVDMHTGSTEKELRRVKSADTIYTSISSWPKMTQSIPAFLRHTTSAFLLGRPVSSVGFGAQSFQTLPKRTFTRASQTTIKRSPPPTRTPSTIYENDGQATGPTLVDRGTATADDIIDEDQYDEDEYEEYIPIFPLVEDLVIQFTDSSRNPVLDSVIRSYRDGSYPLPPPSTETISSRSSSLPLQENLARAEDTCGSSGGKNPGHSSPVPSPVQSEVDDPGYESRHSYDPYSSDNRPLSGMDVKLAPPGRLARADSGVQMPDPPSPKFSITTPPNEPIDKFIELSTVDSTGTIFLQDSLRRLFSIHLPAGDPGYRQHNFTVSPEADRLWKPVFKNDETSSVNSESNTVDQIICLGCETGVRKEFFNQISGHIERLGMKKDGVSRSAKLDITYLIANMMQTYCALPLTVQSTFNPLSDPTILATLLVPQIEAYLACNATTRLLILHYPISHLPTIFALRQLLGVETLKIAGILNTLASDPPSSVTSPRTPLSKYNSNSYLGEPTSPLRQKASQAGSLRSTNRKDSFVGGSPTPGGLHRYASERKLSSTAISFSKANHLLPSTATDTEITTFLSGIWKCLIDKSSFYAPEPSPEPMIVERLLSSSSPPMSLVYKARDAPTSRAGTPTRQQPTAERAPAREREHNYLPSSFRSPTISSTTSSAVACEGKNYRLTGSTKVGTYAASITNTKTNGSEKKRRAADGSWENFYIGDEDSDDDEYDKMTLGRQHAKIVPEIRKSGHATASGPKRNKQKALKWLGLA</sequence>
<protein>
    <recommendedName>
        <fullName evidence="4">Gastric mucin-like protein</fullName>
    </recommendedName>
</protein>
<evidence type="ECO:0000313" key="2">
    <source>
        <dbReference type="EMBL" id="EPE31491.1"/>
    </source>
</evidence>
<feature type="compositionally biased region" description="Polar residues" evidence="1">
    <location>
        <begin position="834"/>
        <end position="847"/>
    </location>
</feature>
<dbReference type="STRING" id="1116229.S3DHH9"/>
<feature type="compositionally biased region" description="Basic and acidic residues" evidence="1">
    <location>
        <begin position="169"/>
        <end position="179"/>
    </location>
</feature>
<dbReference type="EMBL" id="KE145361">
    <property type="protein sequence ID" value="EPE31491.1"/>
    <property type="molecule type" value="Genomic_DNA"/>
</dbReference>
<evidence type="ECO:0000313" key="3">
    <source>
        <dbReference type="Proteomes" id="UP000016922"/>
    </source>
</evidence>
<feature type="compositionally biased region" description="Polar residues" evidence="1">
    <location>
        <begin position="807"/>
        <end position="827"/>
    </location>
</feature>
<feature type="compositionally biased region" description="Polar residues" evidence="1">
    <location>
        <begin position="235"/>
        <end position="254"/>
    </location>
</feature>
<feature type="compositionally biased region" description="Polar residues" evidence="1">
    <location>
        <begin position="949"/>
        <end position="959"/>
    </location>
</feature>
<feature type="region of interest" description="Disordered" evidence="1">
    <location>
        <begin position="212"/>
        <end position="254"/>
    </location>
</feature>
<feature type="region of interest" description="Disordered" evidence="1">
    <location>
        <begin position="156"/>
        <end position="182"/>
    </location>
</feature>
<accession>S3DHH9</accession>
<evidence type="ECO:0000256" key="1">
    <source>
        <dbReference type="SAM" id="MobiDB-lite"/>
    </source>
</evidence>
<dbReference type="RefSeq" id="XP_008081220.1">
    <property type="nucleotide sequence ID" value="XM_008083029.1"/>
</dbReference>
<feature type="region of interest" description="Disordered" evidence="1">
    <location>
        <begin position="807"/>
        <end position="866"/>
    </location>
</feature>
<dbReference type="OrthoDB" id="5401106at2759"/>
<dbReference type="HOGENOM" id="CLU_006328_0_0_1"/>
<feature type="region of interest" description="Disordered" evidence="1">
    <location>
        <begin position="944"/>
        <end position="968"/>
    </location>
</feature>
<feature type="compositionally biased region" description="Low complexity" evidence="1">
    <location>
        <begin position="535"/>
        <end position="544"/>
    </location>
</feature>
<feature type="region of interest" description="Disordered" evidence="1">
    <location>
        <begin position="489"/>
        <end position="603"/>
    </location>
</feature>
<dbReference type="GeneID" id="19471288"/>
<organism evidence="2 3">
    <name type="scientific">Glarea lozoyensis (strain ATCC 20868 / MF5171)</name>
    <dbReference type="NCBI Taxonomy" id="1116229"/>
    <lineage>
        <taxon>Eukaryota</taxon>
        <taxon>Fungi</taxon>
        <taxon>Dikarya</taxon>
        <taxon>Ascomycota</taxon>
        <taxon>Pezizomycotina</taxon>
        <taxon>Leotiomycetes</taxon>
        <taxon>Helotiales</taxon>
        <taxon>Helotiaceae</taxon>
        <taxon>Glarea</taxon>
    </lineage>
</organism>
<dbReference type="OMA" id="WKPVFRE"/>
<proteinExistence type="predicted"/>